<dbReference type="Proteomes" id="UP000293854">
    <property type="component" value="Unassembled WGS sequence"/>
</dbReference>
<feature type="non-terminal residue" evidence="1">
    <location>
        <position position="126"/>
    </location>
</feature>
<organism evidence="1 2">
    <name type="scientific">Staphylococcus condimenti</name>
    <dbReference type="NCBI Taxonomy" id="70255"/>
    <lineage>
        <taxon>Bacteria</taxon>
        <taxon>Bacillati</taxon>
        <taxon>Bacillota</taxon>
        <taxon>Bacilli</taxon>
        <taxon>Bacillales</taxon>
        <taxon>Staphylococcaceae</taxon>
        <taxon>Staphylococcus</taxon>
    </lineage>
</organism>
<reference evidence="1 2" key="1">
    <citation type="submission" date="2018-11" db="EMBL/GenBank/DDBJ databases">
        <title>Genomic profiling of Staphylococcus species from a Poultry farm system in KwaZulu-Natal, South Africa.</title>
        <authorList>
            <person name="Amoako D.G."/>
            <person name="Somboro A.M."/>
            <person name="Abia A.L.K."/>
            <person name="Bester L.A."/>
            <person name="Essack S.Y."/>
        </authorList>
    </citation>
    <scope>NUCLEOTIDE SEQUENCE [LARGE SCALE GENOMIC DNA]</scope>
    <source>
        <strain evidence="1 2">SA11</strain>
    </source>
</reference>
<protein>
    <submittedName>
        <fullName evidence="1">Uncharacterized protein</fullName>
    </submittedName>
</protein>
<name>A0A4Q7CQP8_9STAP</name>
<proteinExistence type="predicted"/>
<comment type="caution">
    <text evidence="1">The sequence shown here is derived from an EMBL/GenBank/DDBJ whole genome shotgun (WGS) entry which is preliminary data.</text>
</comment>
<evidence type="ECO:0000313" key="1">
    <source>
        <dbReference type="EMBL" id="RZI03373.1"/>
    </source>
</evidence>
<dbReference type="EMBL" id="RQTE01000065">
    <property type="protein sequence ID" value="RZI03373.1"/>
    <property type="molecule type" value="Genomic_DNA"/>
</dbReference>
<dbReference type="AlphaFoldDB" id="A0A4Q7CQP8"/>
<gene>
    <name evidence="1" type="ORF">EIG99_03750</name>
</gene>
<accession>A0A4Q7CQP8</accession>
<sequence>MTNSDNFEQNILKHAILDREEFLDMYNPWQTEQGKEVIRNYTNIIHEQSTDNDVNKENFSWLTVEDDFKKEFLTGNRDKKVGIPANVDFALPNHVKGDIDYSNLFICLTNPNIQVEDKYLAESQYK</sequence>
<dbReference type="RefSeq" id="WP_207214647.1">
    <property type="nucleotide sequence ID" value="NZ_RQTE01000065.1"/>
</dbReference>
<evidence type="ECO:0000313" key="2">
    <source>
        <dbReference type="Proteomes" id="UP000293854"/>
    </source>
</evidence>